<dbReference type="AlphaFoldDB" id="A0A1G7FEE5"/>
<dbReference type="SUPFAM" id="SSF50156">
    <property type="entry name" value="PDZ domain-like"/>
    <property type="match status" value="1"/>
</dbReference>
<dbReference type="EMBL" id="FNAI01000009">
    <property type="protein sequence ID" value="SDE74278.1"/>
    <property type="molecule type" value="Genomic_DNA"/>
</dbReference>
<accession>A0A1G7FEE5</accession>
<dbReference type="Pfam" id="PF17820">
    <property type="entry name" value="PDZ_6"/>
    <property type="match status" value="1"/>
</dbReference>
<dbReference type="SMART" id="SM00228">
    <property type="entry name" value="PDZ"/>
    <property type="match status" value="1"/>
</dbReference>
<gene>
    <name evidence="2" type="ORF">SAMN05216464_10921</name>
</gene>
<evidence type="ECO:0000313" key="3">
    <source>
        <dbReference type="Proteomes" id="UP000199072"/>
    </source>
</evidence>
<feature type="domain" description="PDZ" evidence="1">
    <location>
        <begin position="331"/>
        <end position="388"/>
    </location>
</feature>
<dbReference type="Gene3D" id="2.30.42.10">
    <property type="match status" value="1"/>
</dbReference>
<dbReference type="RefSeq" id="WP_091151305.1">
    <property type="nucleotide sequence ID" value="NZ_FNAI01000009.1"/>
</dbReference>
<organism evidence="2 3">
    <name type="scientific">Mucilaginibacter pineti</name>
    <dbReference type="NCBI Taxonomy" id="1391627"/>
    <lineage>
        <taxon>Bacteria</taxon>
        <taxon>Pseudomonadati</taxon>
        <taxon>Bacteroidota</taxon>
        <taxon>Sphingobacteriia</taxon>
        <taxon>Sphingobacteriales</taxon>
        <taxon>Sphingobacteriaceae</taxon>
        <taxon>Mucilaginibacter</taxon>
    </lineage>
</organism>
<dbReference type="PROSITE" id="PS50106">
    <property type="entry name" value="PDZ"/>
    <property type="match status" value="1"/>
</dbReference>
<sequence length="415" mass="46147">MLLTQYHKTKQFRAFGLTFLLLFCFISASAQYFDLDARKKKVNIPFKLVRNLIIIKLNINNKGPFNFVLDTGVGLMIITDPKLVDSISIPNKRTLKIPGLGEGEDTEAYVTSSLNIDIPGLVSYDVAAAILKTDLFSLSSYAGMPIHGLLGYEFFNNLAVKIDFQDSTISVSRPKDLKVFRKGSLVPITVEDRKPYVDSKVSLQTGQVVNSKLIIDLGAGHPVSLENIVQHYGLPQKFIAAANLGVGLNGQINGYIIRLGALEIGKFKIKNVIASLPEINKNQAELSVKRDGNLGIGILKRFSVIFDYAANAMYLKPNSNFKEPFEHDMSGLEYYAAGDHLEHIIINRVEPGSAADEVGLERDDEIVAINFKSVAQMSMQEIDELLKSKDDRSLLLDVYHDKKLDKVVLTLKRRI</sequence>
<protein>
    <submittedName>
        <fullName evidence="2">PDZ domain (Also known as DHR or GLGF)</fullName>
    </submittedName>
</protein>
<evidence type="ECO:0000259" key="1">
    <source>
        <dbReference type="PROSITE" id="PS50106"/>
    </source>
</evidence>
<name>A0A1G7FEE5_9SPHI</name>
<dbReference type="OrthoDB" id="3521766at2"/>
<proteinExistence type="predicted"/>
<dbReference type="Gene3D" id="2.40.70.10">
    <property type="entry name" value="Acid Proteases"/>
    <property type="match status" value="2"/>
</dbReference>
<dbReference type="InterPro" id="IPR021109">
    <property type="entry name" value="Peptidase_aspartic_dom_sf"/>
</dbReference>
<dbReference type="STRING" id="1391627.SAMN05216464_10921"/>
<dbReference type="Pfam" id="PF13650">
    <property type="entry name" value="Asp_protease_2"/>
    <property type="match status" value="1"/>
</dbReference>
<dbReference type="InterPro" id="IPR001478">
    <property type="entry name" value="PDZ"/>
</dbReference>
<reference evidence="2 3" key="1">
    <citation type="submission" date="2016-10" db="EMBL/GenBank/DDBJ databases">
        <authorList>
            <person name="de Groot N.N."/>
        </authorList>
    </citation>
    <scope>NUCLEOTIDE SEQUENCE [LARGE SCALE GENOMIC DNA]</scope>
    <source>
        <strain evidence="2 3">47C3B</strain>
    </source>
</reference>
<evidence type="ECO:0000313" key="2">
    <source>
        <dbReference type="EMBL" id="SDE74278.1"/>
    </source>
</evidence>
<dbReference type="InterPro" id="IPR041489">
    <property type="entry name" value="PDZ_6"/>
</dbReference>
<keyword evidence="3" id="KW-1185">Reference proteome</keyword>
<dbReference type="Proteomes" id="UP000199072">
    <property type="component" value="Unassembled WGS sequence"/>
</dbReference>
<dbReference type="InterPro" id="IPR036034">
    <property type="entry name" value="PDZ_sf"/>
</dbReference>